<proteinExistence type="predicted"/>
<evidence type="ECO:0000313" key="2">
    <source>
        <dbReference type="WBParaSite" id="Pan_g15819.t1"/>
    </source>
</evidence>
<accession>A0A7E4ZT25</accession>
<keyword evidence="1" id="KW-1185">Reference proteome</keyword>
<dbReference type="Proteomes" id="UP000492821">
    <property type="component" value="Unassembled WGS sequence"/>
</dbReference>
<dbReference type="AlphaFoldDB" id="A0A7E4ZT25"/>
<reference evidence="2" key="2">
    <citation type="submission" date="2020-10" db="UniProtKB">
        <authorList>
            <consortium name="WormBaseParasite"/>
        </authorList>
    </citation>
    <scope>IDENTIFICATION</scope>
</reference>
<organism evidence="1 2">
    <name type="scientific">Panagrellus redivivus</name>
    <name type="common">Microworm</name>
    <dbReference type="NCBI Taxonomy" id="6233"/>
    <lineage>
        <taxon>Eukaryota</taxon>
        <taxon>Metazoa</taxon>
        <taxon>Ecdysozoa</taxon>
        <taxon>Nematoda</taxon>
        <taxon>Chromadorea</taxon>
        <taxon>Rhabditida</taxon>
        <taxon>Tylenchina</taxon>
        <taxon>Panagrolaimomorpha</taxon>
        <taxon>Panagrolaimoidea</taxon>
        <taxon>Panagrolaimidae</taxon>
        <taxon>Panagrellus</taxon>
    </lineage>
</organism>
<dbReference type="WBParaSite" id="Pan_g15819.t1">
    <property type="protein sequence ID" value="Pan_g15819.t1"/>
    <property type="gene ID" value="Pan_g15819"/>
</dbReference>
<name>A0A7E4ZT25_PANRE</name>
<protein>
    <submittedName>
        <fullName evidence="2">Fibronectin type-III domain-containing protein</fullName>
    </submittedName>
</protein>
<evidence type="ECO:0000313" key="1">
    <source>
        <dbReference type="Proteomes" id="UP000492821"/>
    </source>
</evidence>
<sequence>MVEISQLATMGWMEMTPIPKNRISDEPIPIPNTPFCLVTATCDEEDDIDKPAHLPPVRSTAGVNVNVRWATPLTEELVVEFCATQLYAGRRRPRTTAVWGFRVACRQTSFNTRGKRGVMRSVSRNTGPLAGCMYSFALIQVLESP</sequence>
<reference evidence="1" key="1">
    <citation type="journal article" date="2013" name="Genetics">
        <title>The draft genome and transcriptome of Panagrellus redivivus are shaped by the harsh demands of a free-living lifestyle.</title>
        <authorList>
            <person name="Srinivasan J."/>
            <person name="Dillman A.R."/>
            <person name="Macchietto M.G."/>
            <person name="Heikkinen L."/>
            <person name="Lakso M."/>
            <person name="Fracchia K.M."/>
            <person name="Antoshechkin I."/>
            <person name="Mortazavi A."/>
            <person name="Wong G."/>
            <person name="Sternberg P.W."/>
        </authorList>
    </citation>
    <scope>NUCLEOTIDE SEQUENCE [LARGE SCALE GENOMIC DNA]</scope>
    <source>
        <strain evidence="1">MT8872</strain>
    </source>
</reference>